<reference evidence="3" key="2">
    <citation type="submission" date="2024-04" db="EMBL/GenBank/DDBJ databases">
        <authorList>
            <person name="Chen Y."/>
            <person name="Shah S."/>
            <person name="Dougan E. K."/>
            <person name="Thang M."/>
            <person name="Chan C."/>
        </authorList>
    </citation>
    <scope>NUCLEOTIDE SEQUENCE [LARGE SCALE GENOMIC DNA]</scope>
</reference>
<keyword evidence="1" id="KW-0732">Signal</keyword>
<feature type="signal peptide" evidence="1">
    <location>
        <begin position="1"/>
        <end position="27"/>
    </location>
</feature>
<protein>
    <submittedName>
        <fullName evidence="2">Uncharacterized protein</fullName>
    </submittedName>
</protein>
<dbReference type="EMBL" id="CAMXCT030000699">
    <property type="protein sequence ID" value="CAL4769585.1"/>
    <property type="molecule type" value="Genomic_DNA"/>
</dbReference>
<dbReference type="EMBL" id="CAMXCT010000699">
    <property type="protein sequence ID" value="CAI3982273.1"/>
    <property type="molecule type" value="Genomic_DNA"/>
</dbReference>
<accession>A0A9P1BZT8</accession>
<gene>
    <name evidence="2" type="ORF">C1SCF055_LOCUS9984</name>
</gene>
<organism evidence="2">
    <name type="scientific">Cladocopium goreaui</name>
    <dbReference type="NCBI Taxonomy" id="2562237"/>
    <lineage>
        <taxon>Eukaryota</taxon>
        <taxon>Sar</taxon>
        <taxon>Alveolata</taxon>
        <taxon>Dinophyceae</taxon>
        <taxon>Suessiales</taxon>
        <taxon>Symbiodiniaceae</taxon>
        <taxon>Cladocopium</taxon>
    </lineage>
</organism>
<feature type="chain" id="PRO_5043269936" evidence="1">
    <location>
        <begin position="28"/>
        <end position="357"/>
    </location>
</feature>
<dbReference type="OrthoDB" id="441910at2759"/>
<comment type="caution">
    <text evidence="2">The sequence shown here is derived from an EMBL/GenBank/DDBJ whole genome shotgun (WGS) entry which is preliminary data.</text>
</comment>
<dbReference type="Proteomes" id="UP001152797">
    <property type="component" value="Unassembled WGS sequence"/>
</dbReference>
<evidence type="ECO:0000313" key="3">
    <source>
        <dbReference type="EMBL" id="CAL1135648.1"/>
    </source>
</evidence>
<keyword evidence="4" id="KW-1185">Reference proteome</keyword>
<sequence length="357" mass="40143">MGVLELLRWRAPNPLILLLLLIQWNQQIPHTIDRQFVEVFSGVGEVSRAFRDVGRRGTSIDLCLDGAFDLTRPSAFGLVLNEILRCKPGSTVLMAPDCRSLSRMSRHTSGRTYLSPLGNQGYLFVKIGNILSARTALLAFLCSFCGLRWVIEQPEGTFLPQLPRYQWLFGVLKVFATTMYMGVFGSGSPKKHRLLSNDPAFLEKIHDKAGFMSRVDQAKCDTKLVHRYIDKNGKRRCTGLKKELKESANYPPAFGDFIASIAVEMEAVPVPMNMHLDESFPIDLTDLELFRRFCLPIGDPWKDVPGIKCFFWQSGYPTNHTRIDFPQVRQLVSCGIALGLPMGCCGVFRPCKIYASA</sequence>
<dbReference type="EMBL" id="CAMXCT020000699">
    <property type="protein sequence ID" value="CAL1135648.1"/>
    <property type="molecule type" value="Genomic_DNA"/>
</dbReference>
<evidence type="ECO:0000313" key="4">
    <source>
        <dbReference type="Proteomes" id="UP001152797"/>
    </source>
</evidence>
<name>A0A9P1BZT8_9DINO</name>
<evidence type="ECO:0000256" key="1">
    <source>
        <dbReference type="SAM" id="SignalP"/>
    </source>
</evidence>
<reference evidence="2" key="1">
    <citation type="submission" date="2022-10" db="EMBL/GenBank/DDBJ databases">
        <authorList>
            <person name="Chen Y."/>
            <person name="Dougan E. K."/>
            <person name="Chan C."/>
            <person name="Rhodes N."/>
            <person name="Thang M."/>
        </authorList>
    </citation>
    <scope>NUCLEOTIDE SEQUENCE</scope>
</reference>
<proteinExistence type="predicted"/>
<dbReference type="AlphaFoldDB" id="A0A9P1BZT8"/>
<evidence type="ECO:0000313" key="2">
    <source>
        <dbReference type="EMBL" id="CAI3982273.1"/>
    </source>
</evidence>